<name>A0A4W3H993_CALMI</name>
<dbReference type="PANTHER" id="PTHR24020">
    <property type="entry name" value="COLLAGEN ALPHA"/>
    <property type="match status" value="1"/>
</dbReference>
<keyword evidence="1" id="KW-0732">Signal</keyword>
<dbReference type="InterPro" id="IPR050525">
    <property type="entry name" value="ECM_Assembly_Org"/>
</dbReference>
<dbReference type="OMA" id="EFELGAH"/>
<dbReference type="Proteomes" id="UP000314986">
    <property type="component" value="Unassembled WGS sequence"/>
</dbReference>
<dbReference type="STRING" id="7868.ENSCMIP00000006444"/>
<feature type="domain" description="VWFA" evidence="2">
    <location>
        <begin position="29"/>
        <end position="127"/>
    </location>
</feature>
<reference evidence="3" key="4">
    <citation type="submission" date="2025-08" db="UniProtKB">
        <authorList>
            <consortium name="Ensembl"/>
        </authorList>
    </citation>
    <scope>IDENTIFICATION</scope>
</reference>
<evidence type="ECO:0000256" key="1">
    <source>
        <dbReference type="SAM" id="SignalP"/>
    </source>
</evidence>
<dbReference type="Ensembl" id="ENSCMIT00000006655.1">
    <property type="protein sequence ID" value="ENSCMIP00000006444.1"/>
    <property type="gene ID" value="ENSCMIG00000003658.1"/>
</dbReference>
<feature type="signal peptide" evidence="1">
    <location>
        <begin position="1"/>
        <end position="18"/>
    </location>
</feature>
<dbReference type="InterPro" id="IPR036465">
    <property type="entry name" value="vWFA_dom_sf"/>
</dbReference>
<reference evidence="4" key="1">
    <citation type="journal article" date="2006" name="Science">
        <title>Ancient noncoding elements conserved in the human genome.</title>
        <authorList>
            <person name="Venkatesh B."/>
            <person name="Kirkness E.F."/>
            <person name="Loh Y.H."/>
            <person name="Halpern A.L."/>
            <person name="Lee A.P."/>
            <person name="Johnson J."/>
            <person name="Dandona N."/>
            <person name="Viswanathan L.D."/>
            <person name="Tay A."/>
            <person name="Venter J.C."/>
            <person name="Strausberg R.L."/>
            <person name="Brenner S."/>
        </authorList>
    </citation>
    <scope>NUCLEOTIDE SEQUENCE [LARGE SCALE GENOMIC DNA]</scope>
</reference>
<dbReference type="InterPro" id="IPR002035">
    <property type="entry name" value="VWF_A"/>
</dbReference>
<organism evidence="3 4">
    <name type="scientific">Callorhinchus milii</name>
    <name type="common">Ghost shark</name>
    <dbReference type="NCBI Taxonomy" id="7868"/>
    <lineage>
        <taxon>Eukaryota</taxon>
        <taxon>Metazoa</taxon>
        <taxon>Chordata</taxon>
        <taxon>Craniata</taxon>
        <taxon>Vertebrata</taxon>
        <taxon>Chondrichthyes</taxon>
        <taxon>Holocephali</taxon>
        <taxon>Chimaeriformes</taxon>
        <taxon>Callorhinchidae</taxon>
        <taxon>Callorhinchus</taxon>
    </lineage>
</organism>
<accession>A0A4W3H993</accession>
<dbReference type="PROSITE" id="PS50234">
    <property type="entry name" value="VWFA"/>
    <property type="match status" value="1"/>
</dbReference>
<dbReference type="AlphaFoldDB" id="A0A4W3H993"/>
<dbReference type="Pfam" id="PF00092">
    <property type="entry name" value="VWA"/>
    <property type="match status" value="1"/>
</dbReference>
<dbReference type="SUPFAM" id="SSF53300">
    <property type="entry name" value="vWA-like"/>
    <property type="match status" value="1"/>
</dbReference>
<dbReference type="InParanoid" id="A0A4W3H993"/>
<evidence type="ECO:0000259" key="2">
    <source>
        <dbReference type="PROSITE" id="PS50234"/>
    </source>
</evidence>
<protein>
    <recommendedName>
        <fullName evidence="2">VWFA domain-containing protein</fullName>
    </recommendedName>
</protein>
<feature type="chain" id="PRO_5021367307" description="VWFA domain-containing protein" evidence="1">
    <location>
        <begin position="19"/>
        <end position="127"/>
    </location>
</feature>
<dbReference type="GeneTree" id="ENSGT00940000163557"/>
<reference evidence="4" key="2">
    <citation type="journal article" date="2007" name="PLoS Biol.">
        <title>Survey sequencing and comparative analysis of the elephant shark (Callorhinchus milii) genome.</title>
        <authorList>
            <person name="Venkatesh B."/>
            <person name="Kirkness E.F."/>
            <person name="Loh Y.H."/>
            <person name="Halpern A.L."/>
            <person name="Lee A.P."/>
            <person name="Johnson J."/>
            <person name="Dandona N."/>
            <person name="Viswanathan L.D."/>
            <person name="Tay A."/>
            <person name="Venter J.C."/>
            <person name="Strausberg R.L."/>
            <person name="Brenner S."/>
        </authorList>
    </citation>
    <scope>NUCLEOTIDE SEQUENCE [LARGE SCALE GENOMIC DNA]</scope>
</reference>
<evidence type="ECO:0000313" key="3">
    <source>
        <dbReference type="Ensembl" id="ENSCMIP00000006444.1"/>
    </source>
</evidence>
<proteinExistence type="predicted"/>
<sequence length="127" mass="13991">AWWVAVLSLLWAGEETRAQRAGCKNVHYDLVFLLDSSSSVGRENFQKVRQWVVKLVETFEVGVDGTHVGVVSYSDRPHTEFELGAHHSAEAVQRAANAIPYRRGNTRTGEAIGHVALDSFTVQAGGR</sequence>
<dbReference type="PRINTS" id="PR00453">
    <property type="entry name" value="VWFADOMAIN"/>
</dbReference>
<dbReference type="PANTHER" id="PTHR24020:SF87">
    <property type="entry name" value="COLLAGEN ALPHA-1(VI) CHAIN-LIKE"/>
    <property type="match status" value="1"/>
</dbReference>
<reference evidence="3" key="5">
    <citation type="submission" date="2025-09" db="UniProtKB">
        <authorList>
            <consortium name="Ensembl"/>
        </authorList>
    </citation>
    <scope>IDENTIFICATION</scope>
</reference>
<reference evidence="4" key="3">
    <citation type="journal article" date="2014" name="Nature">
        <title>Elephant shark genome provides unique insights into gnathostome evolution.</title>
        <authorList>
            <consortium name="International Elephant Shark Genome Sequencing Consortium"/>
            <person name="Venkatesh B."/>
            <person name="Lee A.P."/>
            <person name="Ravi V."/>
            <person name="Maurya A.K."/>
            <person name="Lian M.M."/>
            <person name="Swann J.B."/>
            <person name="Ohta Y."/>
            <person name="Flajnik M.F."/>
            <person name="Sutoh Y."/>
            <person name="Kasahara M."/>
            <person name="Hoon S."/>
            <person name="Gangu V."/>
            <person name="Roy S.W."/>
            <person name="Irimia M."/>
            <person name="Korzh V."/>
            <person name="Kondrychyn I."/>
            <person name="Lim Z.W."/>
            <person name="Tay B.H."/>
            <person name="Tohari S."/>
            <person name="Kong K.W."/>
            <person name="Ho S."/>
            <person name="Lorente-Galdos B."/>
            <person name="Quilez J."/>
            <person name="Marques-Bonet T."/>
            <person name="Raney B.J."/>
            <person name="Ingham P.W."/>
            <person name="Tay A."/>
            <person name="Hillier L.W."/>
            <person name="Minx P."/>
            <person name="Boehm T."/>
            <person name="Wilson R.K."/>
            <person name="Brenner S."/>
            <person name="Warren W.C."/>
        </authorList>
    </citation>
    <scope>NUCLEOTIDE SEQUENCE [LARGE SCALE GENOMIC DNA]</scope>
</reference>
<keyword evidence="4" id="KW-1185">Reference proteome</keyword>
<evidence type="ECO:0000313" key="4">
    <source>
        <dbReference type="Proteomes" id="UP000314986"/>
    </source>
</evidence>
<dbReference type="Gene3D" id="3.40.50.410">
    <property type="entry name" value="von Willebrand factor, type A domain"/>
    <property type="match status" value="1"/>
</dbReference>